<gene>
    <name evidence="1" type="ORF">LBPG_00190</name>
</gene>
<dbReference type="Proteomes" id="UP000015927">
    <property type="component" value="Chromosome"/>
</dbReference>
<dbReference type="EMBL" id="CP002391">
    <property type="protein sequence ID" value="EEQ64741.1"/>
    <property type="molecule type" value="Genomic_DNA"/>
</dbReference>
<name>A0A826HSN0_LACPA</name>
<reference evidence="1 2" key="1">
    <citation type="submission" date="2010-12" db="EMBL/GenBank/DDBJ databases">
        <title>The Genome Sequence of Lactobacillus paracasei subsp. paracasei strain 8700:2.</title>
        <authorList>
            <consortium name="The Broad Institute Genome Sequencing Platform"/>
            <person name="Ward D."/>
            <person name="Earl A."/>
            <person name="Feldgarden M."/>
            <person name="Young S.K."/>
            <person name="Gargeya S."/>
            <person name="Zeng Q."/>
            <person name="Alvarado L."/>
            <person name="Berlin A."/>
            <person name="Bochicchio J."/>
            <person name="Chapman S.B."/>
            <person name="Chen Z."/>
            <person name="Freedman E."/>
            <person name="Gellesch M."/>
            <person name="Goldberg J."/>
            <person name="Griggs A."/>
            <person name="Gujja S."/>
            <person name="Heilman E."/>
            <person name="Heiman D."/>
            <person name="Howarth C."/>
            <person name="Mehta T."/>
            <person name="Neiman D."/>
            <person name="Pearson M."/>
            <person name="Roberts A."/>
            <person name="Saif S."/>
            <person name="Shea T."/>
            <person name="Shenoy N."/>
            <person name="Sisk P."/>
            <person name="Stolte C."/>
            <person name="Sykes S."/>
            <person name="White J."/>
            <person name="Yandava C."/>
            <person name="Saulnier D."/>
            <person name="Haas B."/>
            <person name="Nusbaum C."/>
            <person name="Birren B."/>
        </authorList>
    </citation>
    <scope>NUCLEOTIDE SEQUENCE [LARGE SCALE GENOMIC DNA]</scope>
    <source>
        <strain evidence="1 2">8700:2</strain>
    </source>
</reference>
<proteinExistence type="predicted"/>
<evidence type="ECO:0000313" key="1">
    <source>
        <dbReference type="EMBL" id="EEQ64741.1"/>
    </source>
</evidence>
<accession>A0A826HSN0</accession>
<protein>
    <submittedName>
        <fullName evidence="1">Uncharacterized protein</fullName>
    </submittedName>
</protein>
<dbReference type="AlphaFoldDB" id="A0A826HSN0"/>
<dbReference type="KEGG" id="lpi:LBPG_00190"/>
<sequence>MARAEYELLEYGGYVMKVKFPCFDCLQENENGELIGEIDGVHDYVSCKCENGHSAKVFPQTPLYVYLLEHALDAYKNQMYFEAFLSAYSSLENLWRITAKAALWNSFRGAKGLDLVEKTSELSTYHQSERCLGLFLQTAIQFFGAAIQPYLKELIQGNKSIVSVRNRIMHGSAMPSQNDTKQVIELLHHLRSFVELKMTYTLEMDAPKGIDSKQGILQTFSSLFVIEQQRKTPGFKKYAKEVIHRGSEIPMTNDLYNGPYSDTSLHMWHSSPMFTQEMDREKELKNQLSMGIDDLVKERSKLINLLNQ</sequence>
<organism evidence="1 2">
    <name type="scientific">Lacticaseibacillus paracasei subsp. paracasei 8700:2</name>
    <dbReference type="NCBI Taxonomy" id="537973"/>
    <lineage>
        <taxon>Bacteria</taxon>
        <taxon>Bacillati</taxon>
        <taxon>Bacillota</taxon>
        <taxon>Bacilli</taxon>
        <taxon>Lactobacillales</taxon>
        <taxon>Lactobacillaceae</taxon>
        <taxon>Lacticaseibacillus</taxon>
    </lineage>
</organism>
<evidence type="ECO:0000313" key="2">
    <source>
        <dbReference type="Proteomes" id="UP000015927"/>
    </source>
</evidence>